<dbReference type="STRING" id="418985.A0A1V9XZD3"/>
<organism evidence="1 2">
    <name type="scientific">Tropilaelaps mercedesae</name>
    <dbReference type="NCBI Taxonomy" id="418985"/>
    <lineage>
        <taxon>Eukaryota</taxon>
        <taxon>Metazoa</taxon>
        <taxon>Ecdysozoa</taxon>
        <taxon>Arthropoda</taxon>
        <taxon>Chelicerata</taxon>
        <taxon>Arachnida</taxon>
        <taxon>Acari</taxon>
        <taxon>Parasitiformes</taxon>
        <taxon>Mesostigmata</taxon>
        <taxon>Gamasina</taxon>
        <taxon>Dermanyssoidea</taxon>
        <taxon>Laelapidae</taxon>
        <taxon>Tropilaelaps</taxon>
    </lineage>
</organism>
<dbReference type="Proteomes" id="UP000192247">
    <property type="component" value="Unassembled WGS sequence"/>
</dbReference>
<reference evidence="1 2" key="1">
    <citation type="journal article" date="2017" name="Gigascience">
        <title>Draft genome of the honey bee ectoparasitic mite, Tropilaelaps mercedesae, is shaped by the parasitic life history.</title>
        <authorList>
            <person name="Dong X."/>
            <person name="Armstrong S.D."/>
            <person name="Xia D."/>
            <person name="Makepeace B.L."/>
            <person name="Darby A.C."/>
            <person name="Kadowaki T."/>
        </authorList>
    </citation>
    <scope>NUCLEOTIDE SEQUENCE [LARGE SCALE GENOMIC DNA]</scope>
    <source>
        <strain evidence="1">Wuxi-XJTLU</strain>
    </source>
</reference>
<dbReference type="Gene3D" id="3.40.50.300">
    <property type="entry name" value="P-loop containing nucleotide triphosphate hydrolases"/>
    <property type="match status" value="1"/>
</dbReference>
<proteinExistence type="predicted"/>
<keyword evidence="2" id="KW-1185">Reference proteome</keyword>
<comment type="caution">
    <text evidence="1">The sequence shown here is derived from an EMBL/GenBank/DDBJ whole genome shotgun (WGS) entry which is preliminary data.</text>
</comment>
<accession>A0A1V9XZD3</accession>
<sequence>MVFIFARRSTIQKRPSANPRVIRCYSRIQKGLRPEQILRFKTTNGGSCQKQPVNSPEVFRTAILSSVRKMVVGDGFLVIAVSGVTNGGKTSLIERLRKEFPEAGFVSQDTFFFSEEDPRHQWLQTETFRHQNWELPSAIDFVLLKSKVRSLTCSGSCLPYRILLIEGHVIFADLDIVAWSDKKYFFTLTKEQCKERRERRTYQPADPPGYFDLCIYPEYLKYLSMVKKHVKDVEYLDGAGPQDVIFQKVLNDIRPLL</sequence>
<dbReference type="PANTHER" id="PTHR10285">
    <property type="entry name" value="URIDINE KINASE"/>
    <property type="match status" value="1"/>
</dbReference>
<dbReference type="EMBL" id="MNPL01001784">
    <property type="protein sequence ID" value="OQR78820.1"/>
    <property type="molecule type" value="Genomic_DNA"/>
</dbReference>
<dbReference type="InterPro" id="IPR027417">
    <property type="entry name" value="P-loop_NTPase"/>
</dbReference>
<gene>
    <name evidence="1" type="ORF">BIW11_06156</name>
</gene>
<keyword evidence="1" id="KW-0418">Kinase</keyword>
<evidence type="ECO:0000313" key="1">
    <source>
        <dbReference type="EMBL" id="OQR78820.1"/>
    </source>
</evidence>
<dbReference type="OrthoDB" id="10041966at2759"/>
<keyword evidence="1" id="KW-0808">Transferase</keyword>
<feature type="non-terminal residue" evidence="1">
    <location>
        <position position="257"/>
    </location>
</feature>
<evidence type="ECO:0000313" key="2">
    <source>
        <dbReference type="Proteomes" id="UP000192247"/>
    </source>
</evidence>
<dbReference type="AlphaFoldDB" id="A0A1V9XZD3"/>
<dbReference type="InParanoid" id="A0A1V9XZD3"/>
<dbReference type="FunCoup" id="A0A1V9XZD3">
    <property type="interactions" value="72"/>
</dbReference>
<protein>
    <submittedName>
        <fullName evidence="1">Nicotinamide riboside kinase 2-like</fullName>
    </submittedName>
</protein>
<dbReference type="GO" id="GO:0016301">
    <property type="term" value="F:kinase activity"/>
    <property type="evidence" value="ECO:0007669"/>
    <property type="project" value="UniProtKB-KW"/>
</dbReference>
<name>A0A1V9XZD3_9ACAR</name>
<dbReference type="SUPFAM" id="SSF52540">
    <property type="entry name" value="P-loop containing nucleoside triphosphate hydrolases"/>
    <property type="match status" value="1"/>
</dbReference>